<dbReference type="InterPro" id="IPR025948">
    <property type="entry name" value="HTH-like_dom"/>
</dbReference>
<keyword evidence="3" id="KW-1185">Reference proteome</keyword>
<dbReference type="AlphaFoldDB" id="A0A5D0MFN4"/>
<evidence type="ECO:0000313" key="2">
    <source>
        <dbReference type="EMBL" id="TYB30260.1"/>
    </source>
</evidence>
<accession>A0A5D0MFN4</accession>
<reference evidence="2" key="1">
    <citation type="submission" date="2019-08" db="EMBL/GenBank/DDBJ databases">
        <title>Genomic characterization of a novel candidate phylum (ARYD3) from a high temperature, high salinity tertiary oil reservoir in north central Oklahoma, USA.</title>
        <authorList>
            <person name="Youssef N.H."/>
            <person name="Yadav A."/>
            <person name="Elshahed M.S."/>
        </authorList>
    </citation>
    <scope>NUCLEOTIDE SEQUENCE [LARGE SCALE GENOMIC DNA]</scope>
    <source>
        <strain evidence="2">ARYD3</strain>
    </source>
</reference>
<dbReference type="PROSITE" id="PS50994">
    <property type="entry name" value="INTEGRASE"/>
    <property type="match status" value="1"/>
</dbReference>
<dbReference type="PANTHER" id="PTHR46889:SF7">
    <property type="entry name" value="TRANSPOSASE FOR INSERTION SEQUENCE ELEMENT IS904"/>
    <property type="match status" value="1"/>
</dbReference>
<dbReference type="SUPFAM" id="SSF53098">
    <property type="entry name" value="Ribonuclease H-like"/>
    <property type="match status" value="1"/>
</dbReference>
<dbReference type="Pfam" id="PF13276">
    <property type="entry name" value="HTH_21"/>
    <property type="match status" value="1"/>
</dbReference>
<dbReference type="Pfam" id="PF13333">
    <property type="entry name" value="rve_2"/>
    <property type="match status" value="1"/>
</dbReference>
<dbReference type="Pfam" id="PF00665">
    <property type="entry name" value="rve"/>
    <property type="match status" value="1"/>
</dbReference>
<dbReference type="GO" id="GO:0015074">
    <property type="term" value="P:DNA integration"/>
    <property type="evidence" value="ECO:0007669"/>
    <property type="project" value="InterPro"/>
</dbReference>
<evidence type="ECO:0000313" key="3">
    <source>
        <dbReference type="Proteomes" id="UP000324143"/>
    </source>
</evidence>
<dbReference type="Proteomes" id="UP000324143">
    <property type="component" value="Unassembled WGS sequence"/>
</dbReference>
<dbReference type="InterPro" id="IPR001584">
    <property type="entry name" value="Integrase_cat-core"/>
</dbReference>
<dbReference type="GO" id="GO:0003676">
    <property type="term" value="F:nucleic acid binding"/>
    <property type="evidence" value="ECO:0007669"/>
    <property type="project" value="InterPro"/>
</dbReference>
<dbReference type="InterPro" id="IPR048020">
    <property type="entry name" value="Transpos_IS3"/>
</dbReference>
<sequence>MIQRIEEEELTELIEKQKATYKITIMCKLYEIPRSTYYDRITREESDLSKTNRMLKEKINKIYHDSNKIYGSPKITKILKNKGHKISIKRTQRLMRELGIRSITCRKYNHYSSQSNNDFEGKNLLQQNFDTKDLKEKWVTDITYVHTVNDGWCYLASVMDLHTNKIVGYAFAKHMKKELVIKAIENAYKSEGLKNDNQIILHSDRGSQYTSKKYRSIIREKGLILSYSDKGNPYDNACMESFHSILKTEETKRRTYYNYKEAKLVIFEFIESWYNRRRIHGSIDYMTPIEYERKCVA</sequence>
<dbReference type="InterPro" id="IPR050900">
    <property type="entry name" value="Transposase_IS3/IS150/IS904"/>
</dbReference>
<feature type="domain" description="Integrase catalytic" evidence="1">
    <location>
        <begin position="129"/>
        <end position="296"/>
    </location>
</feature>
<evidence type="ECO:0000259" key="1">
    <source>
        <dbReference type="PROSITE" id="PS50994"/>
    </source>
</evidence>
<dbReference type="EMBL" id="VSIX01000162">
    <property type="protein sequence ID" value="TYB30260.1"/>
    <property type="molecule type" value="Genomic_DNA"/>
</dbReference>
<comment type="caution">
    <text evidence="2">The sequence shown here is derived from an EMBL/GenBank/DDBJ whole genome shotgun (WGS) entry which is preliminary data.</text>
</comment>
<dbReference type="Gene3D" id="3.30.420.10">
    <property type="entry name" value="Ribonuclease H-like superfamily/Ribonuclease H"/>
    <property type="match status" value="1"/>
</dbReference>
<dbReference type="PANTHER" id="PTHR46889">
    <property type="entry name" value="TRANSPOSASE INSF FOR INSERTION SEQUENCE IS3B-RELATED"/>
    <property type="match status" value="1"/>
</dbReference>
<protein>
    <submittedName>
        <fullName evidence="2">IS3 family transposase</fullName>
    </submittedName>
</protein>
<organism evidence="2 3">
    <name type="scientific">Candidatus Mcinerneyibacterium aminivorans</name>
    <dbReference type="NCBI Taxonomy" id="2703815"/>
    <lineage>
        <taxon>Bacteria</taxon>
        <taxon>Candidatus Macinerneyibacteriota</taxon>
        <taxon>Candidatus Mcinerneyibacteria</taxon>
        <taxon>Candidatus Mcinerneyibacteriales</taxon>
        <taxon>Candidatus Mcinerneyibacteriaceae</taxon>
        <taxon>Candidatus Mcinerneyibacterium</taxon>
    </lineage>
</organism>
<dbReference type="InterPro" id="IPR012337">
    <property type="entry name" value="RNaseH-like_sf"/>
</dbReference>
<gene>
    <name evidence="2" type="ORF">FXF47_10115</name>
</gene>
<dbReference type="NCBIfam" id="NF033516">
    <property type="entry name" value="transpos_IS3"/>
    <property type="match status" value="1"/>
</dbReference>
<proteinExistence type="predicted"/>
<name>A0A5D0MFN4_9BACT</name>
<dbReference type="InterPro" id="IPR036397">
    <property type="entry name" value="RNaseH_sf"/>
</dbReference>